<dbReference type="EnsemblMetazoa" id="GAUT024537-RA">
    <property type="protein sequence ID" value="GAUT024537-PA"/>
    <property type="gene ID" value="GAUT024537"/>
</dbReference>
<dbReference type="InterPro" id="IPR051500">
    <property type="entry name" value="cTAGE_MIA/OTOR"/>
</dbReference>
<evidence type="ECO:0000256" key="2">
    <source>
        <dbReference type="SAM" id="Coils"/>
    </source>
</evidence>
<dbReference type="GO" id="GO:0070971">
    <property type="term" value="C:endoplasmic reticulum exit site"/>
    <property type="evidence" value="ECO:0007669"/>
    <property type="project" value="TreeGrafter"/>
</dbReference>
<feature type="compositionally biased region" description="Polar residues" evidence="3">
    <location>
        <begin position="347"/>
        <end position="359"/>
    </location>
</feature>
<dbReference type="PANTHER" id="PTHR23158:SF33">
    <property type="entry name" value="TRANSPORT AND GOLGI ORGANIZATION PROTEIN 1"/>
    <property type="match status" value="1"/>
</dbReference>
<name>A0A1A9V3H9_GLOAU</name>
<sequence length="1507" mass="167881">MWTLTKATNLYLMLIVEMFFILPTFALSDKRLCADEKCSSVISVGRGTITYRAGEKGMVSFQINAAIRIKSKSAGRDTSLWGVEVNGREGFAPKQYIKETKVFIKEKDLKYMVSVMSPNDSPSDVIKLNTTSGTKENDVAGIASAESSVSASINETEEAIIQTLNKTTTNATTITTEISEEAKIPFVEENQESFRPVKEVHEEEEEDDDDDDDDDEFVEDYEDDEENEIIDEEDEELESENPQPTRRKVLNVDSGEVRENDNRASPEEALKGDGDTRSSETVSTMLPLTKNGQNINKIKSSPLPFDDAKTTPERHKNSESGRESGEKPLGIQYSGNSSIIPSHEQDSFVTQSPDNTNVPNEDKLYPTNTVPTNESSESQESRIANSFNSNQVIEMTSETDPVSRDGTIPTESTIVSSENETGGTKSDINNSNERVGPLYEGQPTTTAGQSAITEVPDTAGEVSLDKRVQNEELMGLLAKVETESSVSAHKELEVKSQIFVKKDSNDSHEKIATAEKPYHGHQDEPTPSLPIIDKSVIEIYAESTTPLSLPDSSPTEIYMESTTPLLLVDSSEVYVENSTPLPSPYHADSSFSEMYDVPTRPSPFADSKSTEIYFETATPLPSADSSTTEVVGDGYEYTTVTEQYADAVSTRDLPVEAPQISTGAEKNDFVSEVKPPELVPEPSALPSKPTSVEKPSNEAKEKGLFATILSTVNNMLVGDKKHLNQDNAAKDDELDKILYPVKDAIEFKKHGVEHEGDEQYCEKLGPNDCPRSEIHNDAHNQHSTEQCVCSNTSLFSSNVTFDNFIDILLSKILEMSELLACLIIAAAATLFFIFGYYCFCNSSREGALLSKLNQLESSLLASHKENAILKFNLIAVRQKLANIDDNTFGSNNEVISLQKQLKEETDEKARLQEQVFSLQKELENAADDGIELNKIVAELLSNQTGDESIISSVEALQGQLNEQQSKFPNSILYLSSFFSFLFSLYYADTILDINTRLAEKSRENNELQLLIAEQNARYESQIENIQRDNDELEAEKASLVTRLEELKSEFDRDINIAMDSKNFEIKRLQEEIVELSSQLEAEHTKWQTSLAKVEALQECLKSVKHDPKLIAHVVDVANVRAEVFDAQKKYTTLKERFDVETDGRKLAENQLEIVSSELARLKQDFNQAEKDKLEAQTRLEVLSNYFKEKETQLQKELSLKEAMWLKQQGETTTTVDRLTAMQDEIQSLKSQNDALRAEMEAQIAAHKAQIGTLENRAHETWLAARQADRRYEESRAEAGILRRKLTALAGGNKDEINRSNVASTGVGDEIVGAPSPLHMEAPTFPLMGRLPPPPFLPPPFMGPPPPFMRLPPPPFVPPGEMREMRPAPLGRIMSPPPPHSVRFSPHHVDYEDYVDYEHENNWPRHPYSPPPRTYRSLSPTDSRYNYVGHERDLISTYDTETDFSRPPSPEEARKLRSGHAANGSRNGNCNTKNSSVKKGIISSESDNSNNSSSQQSKSKNGAVKSIV</sequence>
<evidence type="ECO:0000256" key="3">
    <source>
        <dbReference type="SAM" id="MobiDB-lite"/>
    </source>
</evidence>
<dbReference type="InterPro" id="IPR036028">
    <property type="entry name" value="SH3-like_dom_sf"/>
</dbReference>
<proteinExistence type="predicted"/>
<dbReference type="GO" id="GO:0009306">
    <property type="term" value="P:protein secretion"/>
    <property type="evidence" value="ECO:0007669"/>
    <property type="project" value="TreeGrafter"/>
</dbReference>
<feature type="compositionally biased region" description="Low complexity" evidence="3">
    <location>
        <begin position="1482"/>
        <end position="1500"/>
    </location>
</feature>
<keyword evidence="4" id="KW-0812">Transmembrane</keyword>
<feature type="compositionally biased region" description="Polar residues" evidence="3">
    <location>
        <begin position="279"/>
        <end position="299"/>
    </location>
</feature>
<dbReference type="STRING" id="7395.A0A1A9V3H9"/>
<keyword evidence="1 2" id="KW-0175">Coiled coil</keyword>
<feature type="transmembrane region" description="Helical" evidence="4">
    <location>
        <begin position="817"/>
        <end position="839"/>
    </location>
</feature>
<keyword evidence="4" id="KW-1133">Transmembrane helix</keyword>
<feature type="compositionally biased region" description="Polar residues" evidence="3">
    <location>
        <begin position="409"/>
        <end position="433"/>
    </location>
</feature>
<keyword evidence="4" id="KW-0472">Membrane</keyword>
<dbReference type="SUPFAM" id="SSF50044">
    <property type="entry name" value="SH3-domain"/>
    <property type="match status" value="1"/>
</dbReference>
<protein>
    <recommendedName>
        <fullName evidence="7">SH3 domain-containing protein</fullName>
    </recommendedName>
</protein>
<dbReference type="GO" id="GO:0005789">
    <property type="term" value="C:endoplasmic reticulum membrane"/>
    <property type="evidence" value="ECO:0007669"/>
    <property type="project" value="TreeGrafter"/>
</dbReference>
<feature type="coiled-coil region" evidence="2">
    <location>
        <begin position="1218"/>
        <end position="1256"/>
    </location>
</feature>
<dbReference type="VEuPathDB" id="VectorBase:GAUT024537"/>
<feature type="compositionally biased region" description="Polar residues" evidence="3">
    <location>
        <begin position="1463"/>
        <end position="1476"/>
    </location>
</feature>
<feature type="compositionally biased region" description="Basic and acidic residues" evidence="3">
    <location>
        <begin position="255"/>
        <end position="278"/>
    </location>
</feature>
<dbReference type="GO" id="GO:0006888">
    <property type="term" value="P:endoplasmic reticulum to Golgi vesicle-mediated transport"/>
    <property type="evidence" value="ECO:0007669"/>
    <property type="project" value="TreeGrafter"/>
</dbReference>
<keyword evidence="6" id="KW-1185">Reference proteome</keyword>
<feature type="region of interest" description="Disordered" evidence="3">
    <location>
        <begin position="1435"/>
        <end position="1507"/>
    </location>
</feature>
<feature type="compositionally biased region" description="Acidic residues" evidence="3">
    <location>
        <begin position="202"/>
        <end position="239"/>
    </location>
</feature>
<dbReference type="PANTHER" id="PTHR23158">
    <property type="entry name" value="MELANOMA INHIBITORY ACTIVITY-RELATED"/>
    <property type="match status" value="1"/>
</dbReference>
<evidence type="ECO:0008006" key="7">
    <source>
        <dbReference type="Google" id="ProtNLM"/>
    </source>
</evidence>
<feature type="coiled-coil region" evidence="2">
    <location>
        <begin position="1144"/>
        <end position="1178"/>
    </location>
</feature>
<feature type="coiled-coil region" evidence="2">
    <location>
        <begin position="894"/>
        <end position="928"/>
    </location>
</feature>
<dbReference type="GO" id="GO:0035459">
    <property type="term" value="P:vesicle cargo loading"/>
    <property type="evidence" value="ECO:0007669"/>
    <property type="project" value="TreeGrafter"/>
</dbReference>
<feature type="compositionally biased region" description="Polar residues" evidence="3">
    <location>
        <begin position="366"/>
        <end position="400"/>
    </location>
</feature>
<evidence type="ECO:0000313" key="5">
    <source>
        <dbReference type="EnsemblMetazoa" id="GAUT024537-PA"/>
    </source>
</evidence>
<feature type="transmembrane region" description="Helical" evidence="4">
    <location>
        <begin position="970"/>
        <end position="987"/>
    </location>
</feature>
<feature type="region of interest" description="Disordered" evidence="3">
    <location>
        <begin position="1401"/>
        <end position="1423"/>
    </location>
</feature>
<evidence type="ECO:0000313" key="6">
    <source>
        <dbReference type="Proteomes" id="UP000078200"/>
    </source>
</evidence>
<feature type="region of interest" description="Disordered" evidence="3">
    <location>
        <begin position="675"/>
        <end position="699"/>
    </location>
</feature>
<accession>A0A1A9V3H9</accession>
<evidence type="ECO:0000256" key="4">
    <source>
        <dbReference type="SAM" id="Phobius"/>
    </source>
</evidence>
<organism evidence="5 6">
    <name type="scientific">Glossina austeni</name>
    <name type="common">Savannah tsetse fly</name>
    <dbReference type="NCBI Taxonomy" id="7395"/>
    <lineage>
        <taxon>Eukaryota</taxon>
        <taxon>Metazoa</taxon>
        <taxon>Ecdysozoa</taxon>
        <taxon>Arthropoda</taxon>
        <taxon>Hexapoda</taxon>
        <taxon>Insecta</taxon>
        <taxon>Pterygota</taxon>
        <taxon>Neoptera</taxon>
        <taxon>Endopterygota</taxon>
        <taxon>Diptera</taxon>
        <taxon>Brachycera</taxon>
        <taxon>Muscomorpha</taxon>
        <taxon>Hippoboscoidea</taxon>
        <taxon>Glossinidae</taxon>
        <taxon>Glossina</taxon>
    </lineage>
</organism>
<feature type="transmembrane region" description="Helical" evidence="4">
    <location>
        <begin position="7"/>
        <end position="27"/>
    </location>
</feature>
<feature type="coiled-coil region" evidence="2">
    <location>
        <begin position="997"/>
        <end position="1085"/>
    </location>
</feature>
<feature type="compositionally biased region" description="Basic and acidic residues" evidence="3">
    <location>
        <begin position="306"/>
        <end position="326"/>
    </location>
</feature>
<evidence type="ECO:0000256" key="1">
    <source>
        <dbReference type="ARBA" id="ARBA00023054"/>
    </source>
</evidence>
<reference evidence="5" key="1">
    <citation type="submission" date="2020-05" db="UniProtKB">
        <authorList>
            <consortium name="EnsemblMetazoa"/>
        </authorList>
    </citation>
    <scope>IDENTIFICATION</scope>
    <source>
        <strain evidence="5">TTRI</strain>
    </source>
</reference>
<feature type="region of interest" description="Disordered" evidence="3">
    <location>
        <begin position="179"/>
        <end position="448"/>
    </location>
</feature>
<dbReference type="Proteomes" id="UP000078200">
    <property type="component" value="Unassembled WGS sequence"/>
</dbReference>
<dbReference type="Gene3D" id="2.30.30.40">
    <property type="entry name" value="SH3 Domains"/>
    <property type="match status" value="1"/>
</dbReference>